<gene>
    <name evidence="1" type="ORF">RND15_00400</name>
</gene>
<dbReference type="Proteomes" id="UP001180754">
    <property type="component" value="Unassembled WGS sequence"/>
</dbReference>
<proteinExistence type="predicted"/>
<dbReference type="EMBL" id="JAVRFD010000001">
    <property type="protein sequence ID" value="MDT0541184.1"/>
    <property type="molecule type" value="Genomic_DNA"/>
</dbReference>
<keyword evidence="2" id="KW-1185">Reference proteome</keyword>
<reference evidence="1" key="1">
    <citation type="submission" date="2024-05" db="EMBL/GenBank/DDBJ databases">
        <title>30 novel species of actinomycetes from the DSMZ collection.</title>
        <authorList>
            <person name="Nouioui I."/>
        </authorList>
    </citation>
    <scope>NUCLEOTIDE SEQUENCE</scope>
    <source>
        <strain evidence="1">DSM 41529</strain>
    </source>
</reference>
<sequence>MTAGTLELRLRHLGFPTQRGRAAAIRHLVLQAPAPVVARMLGYNADTTARLAEEAGGTWLHYAPGDHSR</sequence>
<protein>
    <submittedName>
        <fullName evidence="1">Uncharacterized protein</fullName>
    </submittedName>
</protein>
<name>A0ABU2X6X0_9ACTN</name>
<evidence type="ECO:0000313" key="2">
    <source>
        <dbReference type="Proteomes" id="UP001180754"/>
    </source>
</evidence>
<organism evidence="1 2">
    <name type="scientific">Streptomyces lonegramiae</name>
    <dbReference type="NCBI Taxonomy" id="3075524"/>
    <lineage>
        <taxon>Bacteria</taxon>
        <taxon>Bacillati</taxon>
        <taxon>Actinomycetota</taxon>
        <taxon>Actinomycetes</taxon>
        <taxon>Kitasatosporales</taxon>
        <taxon>Streptomycetaceae</taxon>
        <taxon>Streptomyces</taxon>
    </lineage>
</organism>
<comment type="caution">
    <text evidence="1">The sequence shown here is derived from an EMBL/GenBank/DDBJ whole genome shotgun (WGS) entry which is preliminary data.</text>
</comment>
<accession>A0ABU2X6X0</accession>
<evidence type="ECO:0000313" key="1">
    <source>
        <dbReference type="EMBL" id="MDT0541184.1"/>
    </source>
</evidence>
<dbReference type="RefSeq" id="WP_311721441.1">
    <property type="nucleotide sequence ID" value="NZ_JAVRFD010000001.1"/>
</dbReference>